<dbReference type="Proteomes" id="UP001157938">
    <property type="component" value="Unassembled WGS sequence"/>
</dbReference>
<accession>A0ABN8CAT4</accession>
<organism evidence="1 2">
    <name type="scientific">Peronospora farinosa</name>
    <dbReference type="NCBI Taxonomy" id="134698"/>
    <lineage>
        <taxon>Eukaryota</taxon>
        <taxon>Sar</taxon>
        <taxon>Stramenopiles</taxon>
        <taxon>Oomycota</taxon>
        <taxon>Peronosporomycetes</taxon>
        <taxon>Peronosporales</taxon>
        <taxon>Peronosporaceae</taxon>
        <taxon>Peronospora</taxon>
    </lineage>
</organism>
<dbReference type="EMBL" id="CAKLBC010001328">
    <property type="protein sequence ID" value="CAH0491225.1"/>
    <property type="molecule type" value="Genomic_DNA"/>
</dbReference>
<comment type="caution">
    <text evidence="1">The sequence shown here is derived from an EMBL/GenBank/DDBJ whole genome shotgun (WGS) entry which is preliminary data.</text>
</comment>
<reference evidence="1 2" key="1">
    <citation type="submission" date="2021-11" db="EMBL/GenBank/DDBJ databases">
        <authorList>
            <person name="Islam A."/>
            <person name="Islam S."/>
            <person name="Flora M.S."/>
            <person name="Rahman M."/>
            <person name="Ziaur R.M."/>
            <person name="Epstein J.H."/>
            <person name="Hassan M."/>
            <person name="Klassen M."/>
            <person name="Woodard K."/>
            <person name="Webb A."/>
            <person name="Webby R.J."/>
            <person name="El Zowalaty M.E."/>
        </authorList>
    </citation>
    <scope>NUCLEOTIDE SEQUENCE [LARGE SCALE GENOMIC DNA]</scope>
    <source>
        <strain evidence="1">Pf1</strain>
    </source>
</reference>
<keyword evidence="2" id="KW-1185">Reference proteome</keyword>
<gene>
    <name evidence="1" type="ORF">PFR001_LOCUS6501</name>
</gene>
<sequence length="176" mass="19129">MLYTAQSLIKEEVVKAATASSATDIEHAWVSIPVKSSSEIGEWTPTNKTRRSPSEGLDDNRWGNVKTWTFVQFLASSFAKLLLENLMGNGDDLPGEKKLAIKDWDCSYSFLKAMAVPSVVSSSSTVTPKLDTETSNGNDDWDCFRNGSYNGLKSKVSWPTISASSSSSSSTLLSNT</sequence>
<name>A0ABN8CAT4_9STRA</name>
<evidence type="ECO:0000313" key="1">
    <source>
        <dbReference type="EMBL" id="CAH0491225.1"/>
    </source>
</evidence>
<proteinExistence type="predicted"/>
<protein>
    <submittedName>
        <fullName evidence="1">Uncharacterized protein</fullName>
    </submittedName>
</protein>
<evidence type="ECO:0000313" key="2">
    <source>
        <dbReference type="Proteomes" id="UP001157938"/>
    </source>
</evidence>